<dbReference type="EMBL" id="CAJOAZ010002043">
    <property type="protein sequence ID" value="CAF3887288.1"/>
    <property type="molecule type" value="Genomic_DNA"/>
</dbReference>
<dbReference type="GO" id="GO:0005634">
    <property type="term" value="C:nucleus"/>
    <property type="evidence" value="ECO:0007669"/>
    <property type="project" value="TreeGrafter"/>
</dbReference>
<evidence type="ECO:0000259" key="7">
    <source>
        <dbReference type="Pfam" id="PF12340"/>
    </source>
</evidence>
<dbReference type="EC" id="3.4.19.12" evidence="2"/>
<dbReference type="PANTHER" id="PTHR13367">
    <property type="entry name" value="UBIQUITIN THIOESTERASE"/>
    <property type="match status" value="1"/>
</dbReference>
<name>A0A819GSG8_9BILA</name>
<evidence type="ECO:0000313" key="9">
    <source>
        <dbReference type="EMBL" id="CAF3887288.1"/>
    </source>
</evidence>
<dbReference type="InterPro" id="IPR022099">
    <property type="entry name" value="DUF3638"/>
</dbReference>
<organism evidence="9 10">
    <name type="scientific">Adineta steineri</name>
    <dbReference type="NCBI Taxonomy" id="433720"/>
    <lineage>
        <taxon>Eukaryota</taxon>
        <taxon>Metazoa</taxon>
        <taxon>Spiralia</taxon>
        <taxon>Gnathifera</taxon>
        <taxon>Rotifera</taxon>
        <taxon>Eurotatoria</taxon>
        <taxon>Bdelloidea</taxon>
        <taxon>Adinetida</taxon>
        <taxon>Adinetidae</taxon>
        <taxon>Adineta</taxon>
    </lineage>
</organism>
<evidence type="ECO:0000256" key="6">
    <source>
        <dbReference type="ARBA" id="ARBA00022807"/>
    </source>
</evidence>
<feature type="domain" description="DUF3638" evidence="7">
    <location>
        <begin position="791"/>
        <end position="897"/>
    </location>
</feature>
<keyword evidence="4" id="KW-0833">Ubl conjugation pathway</keyword>
<comment type="caution">
    <text evidence="9">The sequence shown here is derived from an EMBL/GenBank/DDBJ whole genome shotgun (WGS) entry which is preliminary data.</text>
</comment>
<evidence type="ECO:0000313" key="10">
    <source>
        <dbReference type="Proteomes" id="UP000663844"/>
    </source>
</evidence>
<keyword evidence="6" id="KW-0788">Thiol protease</keyword>
<proteinExistence type="predicted"/>
<keyword evidence="3" id="KW-0645">Protease</keyword>
<feature type="domain" description="DUF3638" evidence="7">
    <location>
        <begin position="993"/>
        <end position="1039"/>
    </location>
</feature>
<dbReference type="Pfam" id="PF12359">
    <property type="entry name" value="DUF3645"/>
    <property type="match status" value="1"/>
</dbReference>
<dbReference type="InterPro" id="IPR022105">
    <property type="entry name" value="DUF3645"/>
</dbReference>
<dbReference type="Proteomes" id="UP000663844">
    <property type="component" value="Unassembled WGS sequence"/>
</dbReference>
<evidence type="ECO:0000256" key="5">
    <source>
        <dbReference type="ARBA" id="ARBA00022801"/>
    </source>
</evidence>
<evidence type="ECO:0000256" key="4">
    <source>
        <dbReference type="ARBA" id="ARBA00022786"/>
    </source>
</evidence>
<comment type="catalytic activity">
    <reaction evidence="1">
        <text>Thiol-dependent hydrolysis of ester, thioester, amide, peptide and isopeptide bonds formed by the C-terminal Gly of ubiquitin (a 76-residue protein attached to proteins as an intracellular targeting signal).</text>
        <dbReference type="EC" id="3.4.19.12"/>
    </reaction>
</comment>
<dbReference type="Pfam" id="PF12340">
    <property type="entry name" value="DUF3638"/>
    <property type="match status" value="2"/>
</dbReference>
<evidence type="ECO:0000256" key="3">
    <source>
        <dbReference type="ARBA" id="ARBA00022670"/>
    </source>
</evidence>
<dbReference type="GO" id="GO:0004843">
    <property type="term" value="F:cysteine-type deubiquitinase activity"/>
    <property type="evidence" value="ECO:0007669"/>
    <property type="project" value="UniProtKB-EC"/>
</dbReference>
<dbReference type="InterPro" id="IPR051346">
    <property type="entry name" value="OTU_Deubiquitinase"/>
</dbReference>
<dbReference type="GO" id="GO:0071947">
    <property type="term" value="P:protein deubiquitination involved in ubiquitin-dependent protein catabolic process"/>
    <property type="evidence" value="ECO:0007669"/>
    <property type="project" value="TreeGrafter"/>
</dbReference>
<evidence type="ECO:0000259" key="8">
    <source>
        <dbReference type="Pfam" id="PF12359"/>
    </source>
</evidence>
<dbReference type="GO" id="GO:0070530">
    <property type="term" value="F:K63-linked polyubiquitin modification-dependent protein binding"/>
    <property type="evidence" value="ECO:0007669"/>
    <property type="project" value="TreeGrafter"/>
</dbReference>
<gene>
    <name evidence="9" type="ORF">OXD698_LOCUS23219</name>
</gene>
<keyword evidence="5" id="KW-0378">Hydrolase</keyword>
<sequence>MLDEITGSYGFNRVIQISQAIENFVFSIAQQNVATSWLNGTEIISEDFKDYRLSQSQYVNTLFGLSQYLIIEPDIRDDNQMKFNRKLIIAYRPIKKKDLFFSNMIEFNLEKVGRPAYFAYEIDENLEGFKSETMAGSLYLALLYFKTAALNKDLLLKMNGYETCVEILKTCWQNCPYSDLEFNIILRIASKTEENGDLDKENFSYFLTYLFSRKAEDESVKTFLTMLYIVSIFPRNFKPLPEFLLIQTHKSNNPSYGFHSNAMKFIKSDITSTFINDAVKKAIEHCVWSIMSKEYLNADGQSKFGVKDMEHPEFKLKFQNDIETVLKQEQLFNTVAKLPITVYEDLLTKTKNKEFYEFIIDVSNRCDELVNSHSDKIGYIITSTTGISNFNMTLSWEDIEKQISKTYSYLESNENCVTDLEWKVKSVDIKEHYDILNNFFEIKSYYPENIHFPLDVQNLPNGSLVREVFSKGYGKTFVTDLHDSYGQQSSIVKIDKKYFFYTEKEPKKGIDLVQDLEYDYIKELSYMHDNLDEFKSDLLSDVENWIKDKNSQKYISENGREEIKKKWSEAEAACTKINHELIARNILSQPLTIGSLKEMLLKLEGNKTLKIKANTWLYELTAIERCTGSFILDNDDLFKSYLKYCCERSIISPTVLKLICQRNEIGIFVYEKLDTPAFELKSAENDYIDSSKCKKQYQFWLNKDMYCQMETKAIEDAEMIKALENQSTVVGYLQTPKQIINLKSEYDINDIADTLAKSYFKYEKTNVELFDEIRRNITLITNTSSSANLEMLADGKQIVRINCLESLMGVMLELIRNKFSGLLQKKIYVMPFSRGVEFSIKNLEKIKEMLTDCRNGKHILLVTPEQRLCFQLKKQETFLEYLQSKDANDLFDWQKHYRKAYPHKNNRNTSNSLTDSQLILKQTLQSLGYIDDKNKIVKVPSEDSREFGDGLRKKMNDTGYSGIVCAYHILRDQSTQIKIQRQQKLELLYLIDEFQFFDILDESDEILRHGKELNYTLGLAKPLDGGPIRWEIPFLLFKIIFSDKNFGETLKDASQKNDCPVVFQENFRPVSGIGGGSPLVRFVKHEHFVKAIRPEICRKVCEILRLKFHEKKTEIIDEKGENYGSYEDFVGGKFISEEDKIIELLKTKSRDMLNSFLLAKAWISHELLYHIMSYRYRVEYGLSEKEGKETAIPFRGKDLPSENSEFSHPDIMIGFTVLSYLYRGLDVKQVKDGLVKLKSDPKQDKTALLTQFVEENQLWINEQIQKEKEPFPQWLNSFTTLDLENENKTKKAHLYLSRNFTFIQYYLSNFTFPNETKHYEKKLTGNAHTLAGEGKTNGFSGTDDRNDTMPESIVSKRLASQTNTIMVVLRNDEYLPLAACHIDNKKLFVYLDEVHTRGTDLKLPLTAHGIVTLGKNMNKDKLMQAVMRLRDLDFNQSVVLWGTGEISAEVAIINGIRLHNIASKHVLTWVTYNTIRKNESDLYLVMKEKLKYVIKSRALEYQKKLEEIPMDSLIKAYEPVSYFLIVSL</sequence>
<dbReference type="GO" id="GO:0005737">
    <property type="term" value="C:cytoplasm"/>
    <property type="evidence" value="ECO:0007669"/>
    <property type="project" value="TreeGrafter"/>
</dbReference>
<evidence type="ECO:0000256" key="1">
    <source>
        <dbReference type="ARBA" id="ARBA00000707"/>
    </source>
</evidence>
<dbReference type="PANTHER" id="PTHR13367:SF28">
    <property type="entry name" value="UBIQUITIN THIOESTERASE ZRANB1"/>
    <property type="match status" value="1"/>
</dbReference>
<feature type="domain" description="DUF3645" evidence="8">
    <location>
        <begin position="1188"/>
        <end position="1216"/>
    </location>
</feature>
<evidence type="ECO:0000256" key="2">
    <source>
        <dbReference type="ARBA" id="ARBA00012759"/>
    </source>
</evidence>
<accession>A0A819GSG8</accession>
<protein>
    <recommendedName>
        <fullName evidence="2">ubiquitinyl hydrolase 1</fullName>
        <ecNumber evidence="2">3.4.19.12</ecNumber>
    </recommendedName>
</protein>
<reference evidence="9" key="1">
    <citation type="submission" date="2021-02" db="EMBL/GenBank/DDBJ databases">
        <authorList>
            <person name="Nowell W R."/>
        </authorList>
    </citation>
    <scope>NUCLEOTIDE SEQUENCE</scope>
</reference>